<evidence type="ECO:0000313" key="2">
    <source>
        <dbReference type="Proteomes" id="UP000324705"/>
    </source>
</evidence>
<proteinExistence type="predicted"/>
<reference evidence="1 2" key="1">
    <citation type="submission" date="2017-09" db="EMBL/GenBank/DDBJ databases">
        <authorList>
            <consortium name="International Durum Wheat Genome Sequencing Consortium (IDWGSC)"/>
            <person name="Milanesi L."/>
        </authorList>
    </citation>
    <scope>NUCLEOTIDE SEQUENCE [LARGE SCALE GENOMIC DNA]</scope>
    <source>
        <strain evidence="2">cv. Svevo</strain>
    </source>
</reference>
<protein>
    <submittedName>
        <fullName evidence="1">Uncharacterized protein</fullName>
    </submittedName>
</protein>
<sequence>MSHTCMLYFEAHQHHAKFQDNHASVMRKEEAAVGAKHVEANKKQVKFQDSHANDIKIDDVSKDVDTVALDFINRYYNDAVQFVKGYTFCGIVVFH</sequence>
<dbReference type="AlphaFoldDB" id="A0A9R0S0D3"/>
<name>A0A9R0S0D3_TRITD</name>
<keyword evidence="2" id="KW-1185">Reference proteome</keyword>
<organism evidence="1 2">
    <name type="scientific">Triticum turgidum subsp. durum</name>
    <name type="common">Durum wheat</name>
    <name type="synonym">Triticum durum</name>
    <dbReference type="NCBI Taxonomy" id="4567"/>
    <lineage>
        <taxon>Eukaryota</taxon>
        <taxon>Viridiplantae</taxon>
        <taxon>Streptophyta</taxon>
        <taxon>Embryophyta</taxon>
        <taxon>Tracheophyta</taxon>
        <taxon>Spermatophyta</taxon>
        <taxon>Magnoliopsida</taxon>
        <taxon>Liliopsida</taxon>
        <taxon>Poales</taxon>
        <taxon>Poaceae</taxon>
        <taxon>BOP clade</taxon>
        <taxon>Pooideae</taxon>
        <taxon>Triticodae</taxon>
        <taxon>Triticeae</taxon>
        <taxon>Triticinae</taxon>
        <taxon>Triticum</taxon>
    </lineage>
</organism>
<gene>
    <name evidence="1" type="ORF">TRITD_3Av1G282340</name>
</gene>
<accession>A0A9R0S0D3</accession>
<evidence type="ECO:0000313" key="1">
    <source>
        <dbReference type="EMBL" id="VAH70178.1"/>
    </source>
</evidence>
<dbReference type="Gramene" id="TRITD3Av1G282340.3">
    <property type="protein sequence ID" value="TRITD3Av1G282340.3"/>
    <property type="gene ID" value="TRITD3Av1G282340"/>
</dbReference>
<dbReference type="Proteomes" id="UP000324705">
    <property type="component" value="Chromosome 3A"/>
</dbReference>
<dbReference type="EMBL" id="LT934115">
    <property type="protein sequence ID" value="VAH70178.1"/>
    <property type="molecule type" value="Genomic_DNA"/>
</dbReference>